<evidence type="ECO:0000313" key="1">
    <source>
        <dbReference type="EMBL" id="GFG67255.1"/>
    </source>
</evidence>
<organism evidence="1 2">
    <name type="scientific">Mycobacterium kubicae</name>
    <dbReference type="NCBI Taxonomy" id="120959"/>
    <lineage>
        <taxon>Bacteria</taxon>
        <taxon>Bacillati</taxon>
        <taxon>Actinomycetota</taxon>
        <taxon>Actinomycetes</taxon>
        <taxon>Mycobacteriales</taxon>
        <taxon>Mycobacteriaceae</taxon>
        <taxon>Mycobacterium</taxon>
        <taxon>Mycobacterium simiae complex</taxon>
    </lineage>
</organism>
<name>A0ABQ1BUT4_9MYCO</name>
<comment type="caution">
    <text evidence="1">The sequence shown here is derived from an EMBL/GenBank/DDBJ whole genome shotgun (WGS) entry which is preliminary data.</text>
</comment>
<keyword evidence="2" id="KW-1185">Reference proteome</keyword>
<reference evidence="1 2" key="1">
    <citation type="journal article" date="2019" name="Emerg. Microbes Infect.">
        <title>Comprehensive subspecies identification of 175 nontuberculous mycobacteria species based on 7547 genomic profiles.</title>
        <authorList>
            <person name="Matsumoto Y."/>
            <person name="Kinjo T."/>
            <person name="Motooka D."/>
            <person name="Nabeya D."/>
            <person name="Jung N."/>
            <person name="Uechi K."/>
            <person name="Horii T."/>
            <person name="Iida T."/>
            <person name="Fujita J."/>
            <person name="Nakamura S."/>
        </authorList>
    </citation>
    <scope>NUCLEOTIDE SEQUENCE [LARGE SCALE GENOMIC DNA]</scope>
    <source>
        <strain evidence="1 2">JCM 13573</strain>
    </source>
</reference>
<dbReference type="EMBL" id="BLKU01000005">
    <property type="protein sequence ID" value="GFG67255.1"/>
    <property type="molecule type" value="Genomic_DNA"/>
</dbReference>
<dbReference type="Proteomes" id="UP000465306">
    <property type="component" value="Unassembled WGS sequence"/>
</dbReference>
<accession>A0ABQ1BUT4</accession>
<evidence type="ECO:0000313" key="2">
    <source>
        <dbReference type="Proteomes" id="UP000465306"/>
    </source>
</evidence>
<gene>
    <name evidence="1" type="ORF">MKUB_47450</name>
</gene>
<protein>
    <recommendedName>
        <fullName evidence="3">Secreted protein</fullName>
    </recommendedName>
</protein>
<sequence>MLADTSSRPAGITAVVAVAIALLAELIDVPMPAKSVAAAATNGVSANKKDICALPATFVYRPQPDRTLERSVSKFLHFVWGF</sequence>
<evidence type="ECO:0008006" key="3">
    <source>
        <dbReference type="Google" id="ProtNLM"/>
    </source>
</evidence>
<proteinExistence type="predicted"/>